<dbReference type="PANTHER" id="PTHR42887">
    <property type="entry name" value="OS12G0638800 PROTEIN"/>
    <property type="match status" value="1"/>
</dbReference>
<evidence type="ECO:0000313" key="3">
    <source>
        <dbReference type="Proteomes" id="UP000282321"/>
    </source>
</evidence>
<dbReference type="Proteomes" id="UP000282321">
    <property type="component" value="Unassembled WGS sequence"/>
</dbReference>
<comment type="caution">
    <text evidence="2">The sequence shown here is derived from an EMBL/GenBank/DDBJ whole genome shotgun (WGS) entry which is preliminary data.</text>
</comment>
<protein>
    <submittedName>
        <fullName evidence="2">NAD(P)/FAD-dependent oxidoreductase</fullName>
    </submittedName>
</protein>
<dbReference type="InterPro" id="IPR057661">
    <property type="entry name" value="RsdA/BaiN/AoA(So)_Rossmann"/>
</dbReference>
<evidence type="ECO:0000259" key="1">
    <source>
        <dbReference type="Pfam" id="PF03486"/>
    </source>
</evidence>
<organism evidence="2 3">
    <name type="scientific">candidate division TA06 bacterium</name>
    <dbReference type="NCBI Taxonomy" id="2250710"/>
    <lineage>
        <taxon>Bacteria</taxon>
        <taxon>Bacteria division TA06</taxon>
    </lineage>
</organism>
<evidence type="ECO:0000313" key="2">
    <source>
        <dbReference type="EMBL" id="RKX67161.1"/>
    </source>
</evidence>
<dbReference type="InterPro" id="IPR004792">
    <property type="entry name" value="BaiN-like"/>
</dbReference>
<accession>A0A660S9P2</accession>
<dbReference type="NCBIfam" id="TIGR00275">
    <property type="entry name" value="aminoacetone oxidase family FAD-binding enzyme"/>
    <property type="match status" value="1"/>
</dbReference>
<dbReference type="Pfam" id="PF03486">
    <property type="entry name" value="HI0933_like"/>
    <property type="match status" value="1"/>
</dbReference>
<dbReference type="SUPFAM" id="SSF51905">
    <property type="entry name" value="FAD/NAD(P)-binding domain"/>
    <property type="match status" value="1"/>
</dbReference>
<name>A0A660S9P2_UNCT6</name>
<dbReference type="AlphaFoldDB" id="A0A660S9P2"/>
<dbReference type="EMBL" id="QNBC01000025">
    <property type="protein sequence ID" value="RKX67161.1"/>
    <property type="molecule type" value="Genomic_DNA"/>
</dbReference>
<reference evidence="2 3" key="1">
    <citation type="submission" date="2018-06" db="EMBL/GenBank/DDBJ databases">
        <title>Extensive metabolic versatility and redundancy in microbially diverse, dynamic hydrothermal sediments.</title>
        <authorList>
            <person name="Dombrowski N."/>
            <person name="Teske A."/>
            <person name="Baker B.J."/>
        </authorList>
    </citation>
    <scope>NUCLEOTIDE SEQUENCE [LARGE SCALE GENOMIC DNA]</scope>
    <source>
        <strain evidence="2">B35_G9</strain>
    </source>
</reference>
<feature type="non-terminal residue" evidence="2">
    <location>
        <position position="262"/>
    </location>
</feature>
<dbReference type="InterPro" id="IPR036188">
    <property type="entry name" value="FAD/NAD-bd_sf"/>
</dbReference>
<dbReference type="PANTHER" id="PTHR42887:SF2">
    <property type="entry name" value="OS12G0638800 PROTEIN"/>
    <property type="match status" value="1"/>
</dbReference>
<proteinExistence type="predicted"/>
<feature type="domain" description="RsdA/BaiN/AoA(So)-like Rossmann fold-like" evidence="1">
    <location>
        <begin position="4"/>
        <end position="213"/>
    </location>
</feature>
<gene>
    <name evidence="2" type="ORF">DRP44_02850</name>
</gene>
<dbReference type="SUPFAM" id="SSF160996">
    <property type="entry name" value="HI0933 insert domain-like"/>
    <property type="match status" value="1"/>
</dbReference>
<sequence>MIYDVIIIGAGAAGLFTAANIRGGSVLLLEKNERAGIKLVISGGGKCNFTNMLETNDMIEHYFDKKHFVKPAIFNFSPNDLIKYFNKKKLKTVTDEEGRVFPESMSSVDVLNLILNQCIKNKVKIIYSSPVISIRKANNRFFIQSEKGFYESKYTVIATGGKSYPSTGSEGDGYKFAKAFGHKIINPGAALTPIKVKNGFEKLSGITVKWKRISVYREGEKIAETTGDILFTHTGLSGPAVLNLSRMIKAGDIIVVSLTNFK</sequence>
<dbReference type="Gene3D" id="3.50.50.60">
    <property type="entry name" value="FAD/NAD(P)-binding domain"/>
    <property type="match status" value="1"/>
</dbReference>